<dbReference type="InterPro" id="IPR041633">
    <property type="entry name" value="Polbeta"/>
</dbReference>
<gene>
    <name evidence="2" type="ORF">HOIKONPE_00002</name>
</gene>
<dbReference type="SUPFAM" id="SSF81301">
    <property type="entry name" value="Nucleotidyltransferase"/>
    <property type="match status" value="1"/>
</dbReference>
<dbReference type="Gene3D" id="3.30.460.10">
    <property type="entry name" value="Beta Polymerase, domain 2"/>
    <property type="match status" value="1"/>
</dbReference>
<organism evidence="2">
    <name type="scientific">Candidatus Methanogaster sp. ANME-2c ERB4</name>
    <dbReference type="NCBI Taxonomy" id="2759911"/>
    <lineage>
        <taxon>Archaea</taxon>
        <taxon>Methanobacteriati</taxon>
        <taxon>Methanobacteriota</taxon>
        <taxon>Stenosarchaea group</taxon>
        <taxon>Methanomicrobia</taxon>
        <taxon>Methanosarcinales</taxon>
        <taxon>ANME-2 cluster</taxon>
        <taxon>Candidatus Methanogasteraceae</taxon>
        <taxon>Candidatus Methanogaster</taxon>
    </lineage>
</organism>
<dbReference type="InterPro" id="IPR043519">
    <property type="entry name" value="NT_sf"/>
</dbReference>
<dbReference type="PANTHER" id="PTHR33933">
    <property type="entry name" value="NUCLEOTIDYLTRANSFERASE"/>
    <property type="match status" value="1"/>
</dbReference>
<evidence type="ECO:0000313" key="2">
    <source>
        <dbReference type="EMBL" id="QNO50258.1"/>
    </source>
</evidence>
<dbReference type="EMBL" id="MT631416">
    <property type="protein sequence ID" value="QNO50258.1"/>
    <property type="molecule type" value="Genomic_DNA"/>
</dbReference>
<protein>
    <recommendedName>
        <fullName evidence="1">Polymerase beta nucleotidyltransferase domain-containing protein</fullName>
    </recommendedName>
</protein>
<proteinExistence type="predicted"/>
<sequence length="93" mass="10780">MFQEVFGWCIRGVKHLIYKRLRWCSGERVIPTQNILAEIVQKVVEVAVPDKIILFGSRAKGEQAKDSDYDIFVLKDGVVHKRKLAQRIYSCLM</sequence>
<dbReference type="AlphaFoldDB" id="A0A7G9YQH4"/>
<evidence type="ECO:0000259" key="1">
    <source>
        <dbReference type="Pfam" id="PF18765"/>
    </source>
</evidence>
<feature type="domain" description="Polymerase beta nucleotidyltransferase" evidence="1">
    <location>
        <begin position="47"/>
        <end position="80"/>
    </location>
</feature>
<reference evidence="2" key="1">
    <citation type="submission" date="2020-06" db="EMBL/GenBank/DDBJ databases">
        <title>Unique genomic features of the anaerobic methanotrophic archaea.</title>
        <authorList>
            <person name="Chadwick G.L."/>
            <person name="Skennerton C.T."/>
            <person name="Laso-Perez R."/>
            <person name="Leu A.O."/>
            <person name="Speth D.R."/>
            <person name="Yu H."/>
            <person name="Morgan-Lang C."/>
            <person name="Hatzenpichler R."/>
            <person name="Goudeau D."/>
            <person name="Malmstrom R."/>
            <person name="Brazelton W.J."/>
            <person name="Woyke T."/>
            <person name="Hallam S.J."/>
            <person name="Tyson G.W."/>
            <person name="Wegener G."/>
            <person name="Boetius A."/>
            <person name="Orphan V."/>
        </authorList>
    </citation>
    <scope>NUCLEOTIDE SEQUENCE</scope>
</reference>
<accession>A0A7G9YQH4</accession>
<name>A0A7G9YQH4_9EURY</name>
<dbReference type="CDD" id="cd05403">
    <property type="entry name" value="NT_KNTase_like"/>
    <property type="match status" value="1"/>
</dbReference>
<dbReference type="Pfam" id="PF18765">
    <property type="entry name" value="Polbeta"/>
    <property type="match status" value="1"/>
</dbReference>
<dbReference type="InterPro" id="IPR052548">
    <property type="entry name" value="Type_VII_TA_antitoxin"/>
</dbReference>
<dbReference type="PANTHER" id="PTHR33933:SF1">
    <property type="entry name" value="PROTEIN ADENYLYLTRANSFERASE MNTA-RELATED"/>
    <property type="match status" value="1"/>
</dbReference>